<proteinExistence type="predicted"/>
<dbReference type="InterPro" id="IPR051334">
    <property type="entry name" value="SRPK"/>
</dbReference>
<comment type="caution">
    <text evidence="9">The sequence shown here is derived from an EMBL/GenBank/DDBJ whole genome shotgun (WGS) entry which is preliminary data.</text>
</comment>
<dbReference type="OrthoDB" id="5979581at2759"/>
<comment type="catalytic activity">
    <reaction evidence="7">
        <text>L-threonyl-[protein] + ATP = O-phospho-L-threonyl-[protein] + ADP + H(+)</text>
        <dbReference type="Rhea" id="RHEA:46608"/>
        <dbReference type="Rhea" id="RHEA-COMP:11060"/>
        <dbReference type="Rhea" id="RHEA-COMP:11605"/>
        <dbReference type="ChEBI" id="CHEBI:15378"/>
        <dbReference type="ChEBI" id="CHEBI:30013"/>
        <dbReference type="ChEBI" id="CHEBI:30616"/>
        <dbReference type="ChEBI" id="CHEBI:61977"/>
        <dbReference type="ChEBI" id="CHEBI:456216"/>
        <dbReference type="EC" id="2.7.11.1"/>
    </reaction>
</comment>
<organism evidence="9 10">
    <name type="scientific">Asterophora parasitica</name>
    <dbReference type="NCBI Taxonomy" id="117018"/>
    <lineage>
        <taxon>Eukaryota</taxon>
        <taxon>Fungi</taxon>
        <taxon>Dikarya</taxon>
        <taxon>Basidiomycota</taxon>
        <taxon>Agaricomycotina</taxon>
        <taxon>Agaricomycetes</taxon>
        <taxon>Agaricomycetidae</taxon>
        <taxon>Agaricales</taxon>
        <taxon>Tricholomatineae</taxon>
        <taxon>Lyophyllaceae</taxon>
        <taxon>Asterophora</taxon>
    </lineage>
</organism>
<reference evidence="9" key="1">
    <citation type="submission" date="2020-07" db="EMBL/GenBank/DDBJ databases">
        <authorList>
            <person name="Nieuwenhuis M."/>
            <person name="Van De Peppel L.J.J."/>
        </authorList>
    </citation>
    <scope>NUCLEOTIDE SEQUENCE</scope>
    <source>
        <strain evidence="9">AP01</strain>
        <tissue evidence="9">Mycelium</tissue>
    </source>
</reference>
<evidence type="ECO:0000313" key="9">
    <source>
        <dbReference type="EMBL" id="KAG5643587.1"/>
    </source>
</evidence>
<evidence type="ECO:0000256" key="8">
    <source>
        <dbReference type="ARBA" id="ARBA00048679"/>
    </source>
</evidence>
<keyword evidence="6" id="KW-0067">ATP-binding</keyword>
<dbReference type="PANTHER" id="PTHR47634:SF9">
    <property type="entry name" value="PROTEIN KINASE DOMAIN-CONTAINING PROTEIN-RELATED"/>
    <property type="match status" value="1"/>
</dbReference>
<dbReference type="GO" id="GO:0004674">
    <property type="term" value="F:protein serine/threonine kinase activity"/>
    <property type="evidence" value="ECO:0007669"/>
    <property type="project" value="UniProtKB-KW"/>
</dbReference>
<protein>
    <recommendedName>
        <fullName evidence="1">non-specific serine/threonine protein kinase</fullName>
        <ecNumber evidence="1">2.7.11.1</ecNumber>
    </recommendedName>
</protein>
<name>A0A9P7GAQ6_9AGAR</name>
<dbReference type="EMBL" id="JABCKV010000105">
    <property type="protein sequence ID" value="KAG5643587.1"/>
    <property type="molecule type" value="Genomic_DNA"/>
</dbReference>
<evidence type="ECO:0000313" key="10">
    <source>
        <dbReference type="Proteomes" id="UP000775547"/>
    </source>
</evidence>
<dbReference type="GO" id="GO:0005524">
    <property type="term" value="F:ATP binding"/>
    <property type="evidence" value="ECO:0007669"/>
    <property type="project" value="UniProtKB-KW"/>
</dbReference>
<evidence type="ECO:0000256" key="7">
    <source>
        <dbReference type="ARBA" id="ARBA00047899"/>
    </source>
</evidence>
<dbReference type="InterPro" id="IPR011009">
    <property type="entry name" value="Kinase-like_dom_sf"/>
</dbReference>
<keyword evidence="3" id="KW-0808">Transferase</keyword>
<accession>A0A9P7GAQ6</accession>
<gene>
    <name evidence="9" type="ORF">DXG03_000640</name>
</gene>
<sequence>MAEEFELDDFHFISHSFAENIMSYVHGGYHPVRISDIMRSPLDTSYRIVHKLGFGGCATVWLAEKTEDPKSYVAVKIKRADGSSPREAKCLRARQRKLDSLVVDILDAFDLQCPNGVHSAIVTDVLAPIRSFRDRSYRSRKKVSYDVAKAVAQIHASGIVHGGMAQRHCLVLCIWTIV</sequence>
<keyword evidence="10" id="KW-1185">Reference proteome</keyword>
<keyword evidence="2" id="KW-0723">Serine/threonine-protein kinase</keyword>
<evidence type="ECO:0000256" key="5">
    <source>
        <dbReference type="ARBA" id="ARBA00022777"/>
    </source>
</evidence>
<dbReference type="PANTHER" id="PTHR47634">
    <property type="entry name" value="PROTEIN KINASE DOMAIN-CONTAINING PROTEIN-RELATED"/>
    <property type="match status" value="1"/>
</dbReference>
<evidence type="ECO:0000256" key="6">
    <source>
        <dbReference type="ARBA" id="ARBA00022840"/>
    </source>
</evidence>
<dbReference type="AlphaFoldDB" id="A0A9P7GAQ6"/>
<keyword evidence="4" id="KW-0547">Nucleotide-binding</keyword>
<reference evidence="9" key="2">
    <citation type="submission" date="2021-10" db="EMBL/GenBank/DDBJ databases">
        <title>Phylogenomics reveals ancestral predisposition of the termite-cultivated fungus Termitomyces towards a domesticated lifestyle.</title>
        <authorList>
            <person name="Auxier B."/>
            <person name="Grum-Grzhimaylo A."/>
            <person name="Cardenas M.E."/>
            <person name="Lodge J.D."/>
            <person name="Laessoe T."/>
            <person name="Pedersen O."/>
            <person name="Smith M.E."/>
            <person name="Kuyper T.W."/>
            <person name="Franco-Molano E.A."/>
            <person name="Baroni T.J."/>
            <person name="Aanen D.K."/>
        </authorList>
    </citation>
    <scope>NUCLEOTIDE SEQUENCE</scope>
    <source>
        <strain evidence="9">AP01</strain>
        <tissue evidence="9">Mycelium</tissue>
    </source>
</reference>
<evidence type="ECO:0000256" key="4">
    <source>
        <dbReference type="ARBA" id="ARBA00022741"/>
    </source>
</evidence>
<dbReference type="GO" id="GO:0050684">
    <property type="term" value="P:regulation of mRNA processing"/>
    <property type="evidence" value="ECO:0007669"/>
    <property type="project" value="TreeGrafter"/>
</dbReference>
<dbReference type="Gene3D" id="3.30.200.20">
    <property type="entry name" value="Phosphorylase Kinase, domain 1"/>
    <property type="match status" value="1"/>
</dbReference>
<dbReference type="SUPFAM" id="SSF56112">
    <property type="entry name" value="Protein kinase-like (PK-like)"/>
    <property type="match status" value="1"/>
</dbReference>
<evidence type="ECO:0000256" key="1">
    <source>
        <dbReference type="ARBA" id="ARBA00012513"/>
    </source>
</evidence>
<comment type="catalytic activity">
    <reaction evidence="8">
        <text>L-seryl-[protein] + ATP = O-phospho-L-seryl-[protein] + ADP + H(+)</text>
        <dbReference type="Rhea" id="RHEA:17989"/>
        <dbReference type="Rhea" id="RHEA-COMP:9863"/>
        <dbReference type="Rhea" id="RHEA-COMP:11604"/>
        <dbReference type="ChEBI" id="CHEBI:15378"/>
        <dbReference type="ChEBI" id="CHEBI:29999"/>
        <dbReference type="ChEBI" id="CHEBI:30616"/>
        <dbReference type="ChEBI" id="CHEBI:83421"/>
        <dbReference type="ChEBI" id="CHEBI:456216"/>
        <dbReference type="EC" id="2.7.11.1"/>
    </reaction>
</comment>
<dbReference type="Proteomes" id="UP000775547">
    <property type="component" value="Unassembled WGS sequence"/>
</dbReference>
<evidence type="ECO:0000256" key="2">
    <source>
        <dbReference type="ARBA" id="ARBA00022527"/>
    </source>
</evidence>
<dbReference type="GO" id="GO:0000245">
    <property type="term" value="P:spliceosomal complex assembly"/>
    <property type="evidence" value="ECO:0007669"/>
    <property type="project" value="TreeGrafter"/>
</dbReference>
<keyword evidence="5" id="KW-0418">Kinase</keyword>
<dbReference type="EC" id="2.7.11.1" evidence="1"/>
<evidence type="ECO:0000256" key="3">
    <source>
        <dbReference type="ARBA" id="ARBA00022679"/>
    </source>
</evidence>